<dbReference type="Gene3D" id="3.30.390.30">
    <property type="match status" value="1"/>
</dbReference>
<proteinExistence type="predicted"/>
<keyword evidence="3" id="KW-0274">FAD</keyword>
<comment type="caution">
    <text evidence="7">The sequence shown here is derived from an EMBL/GenBank/DDBJ whole genome shotgun (WGS) entry which is preliminary data.</text>
</comment>
<dbReference type="EMBL" id="JAVDSJ010000004">
    <property type="protein sequence ID" value="MDR6584897.1"/>
    <property type="molecule type" value="Genomic_DNA"/>
</dbReference>
<dbReference type="SUPFAM" id="SSF51905">
    <property type="entry name" value="FAD/NAD(P)-binding domain"/>
    <property type="match status" value="2"/>
</dbReference>
<dbReference type="Pfam" id="PF07992">
    <property type="entry name" value="Pyr_redox_2"/>
    <property type="match status" value="1"/>
</dbReference>
<reference evidence="7 8" key="1">
    <citation type="submission" date="2023-07" db="EMBL/GenBank/DDBJ databases">
        <title>Sorghum-associated microbial communities from plants grown in Nebraska, USA.</title>
        <authorList>
            <person name="Schachtman D."/>
        </authorList>
    </citation>
    <scope>NUCLEOTIDE SEQUENCE [LARGE SCALE GENOMIC DNA]</scope>
    <source>
        <strain evidence="7 8">596</strain>
    </source>
</reference>
<comment type="cofactor">
    <cofactor evidence="1">
        <name>FAD</name>
        <dbReference type="ChEBI" id="CHEBI:57692"/>
    </cofactor>
</comment>
<dbReference type="PANTHER" id="PTHR43557">
    <property type="entry name" value="APOPTOSIS-INDUCING FACTOR 1"/>
    <property type="match status" value="1"/>
</dbReference>
<dbReference type="PANTHER" id="PTHR43557:SF2">
    <property type="entry name" value="RIESKE DOMAIN-CONTAINING PROTEIN-RELATED"/>
    <property type="match status" value="1"/>
</dbReference>
<evidence type="ECO:0000256" key="2">
    <source>
        <dbReference type="ARBA" id="ARBA00022630"/>
    </source>
</evidence>
<dbReference type="InterPro" id="IPR050446">
    <property type="entry name" value="FAD-oxidoreductase/Apoptosis"/>
</dbReference>
<feature type="domain" description="Reductase C-terminal" evidence="6">
    <location>
        <begin position="335"/>
        <end position="419"/>
    </location>
</feature>
<dbReference type="EC" id="1.18.1.3" evidence="7"/>
<feature type="domain" description="FAD/NAD(P)-binding" evidence="5">
    <location>
        <begin position="16"/>
        <end position="316"/>
    </location>
</feature>
<evidence type="ECO:0000313" key="7">
    <source>
        <dbReference type="EMBL" id="MDR6584897.1"/>
    </source>
</evidence>
<dbReference type="InterPro" id="IPR028202">
    <property type="entry name" value="Reductase_C"/>
</dbReference>
<dbReference type="InterPro" id="IPR036188">
    <property type="entry name" value="FAD/NAD-bd_sf"/>
</dbReference>
<dbReference type="InterPro" id="IPR016156">
    <property type="entry name" value="FAD/NAD-linked_Rdtase_dimer_sf"/>
</dbReference>
<evidence type="ECO:0000256" key="4">
    <source>
        <dbReference type="ARBA" id="ARBA00023002"/>
    </source>
</evidence>
<dbReference type="GO" id="GO:0008860">
    <property type="term" value="F:ferredoxin-NAD+ reductase activity"/>
    <property type="evidence" value="ECO:0007669"/>
    <property type="project" value="UniProtKB-EC"/>
</dbReference>
<keyword evidence="2" id="KW-0285">Flavoprotein</keyword>
<dbReference type="PRINTS" id="PR00368">
    <property type="entry name" value="FADPNR"/>
</dbReference>
<evidence type="ECO:0000256" key="3">
    <source>
        <dbReference type="ARBA" id="ARBA00022827"/>
    </source>
</evidence>
<sequence length="421" mass="45268">MNHHQPQAQGAPQDQRVLIVGAGHAGGRVAQALRSDGFGGRILLLGAEPHTPYERPGLSKELLLGSKTVDELMLGPRSFWEDPAMVEHRQGVVARIDDLRQAHLESGEVIPFDILVVASGGQARGLTIPGADLPEVRVLRTIEDCLALRPAMAQQRRLLVIGGGVIGMEAASSAAALGMEVTVVEGGARVMARCLPPEGSQWLQALHEQRGIKVLTGVSVSGIAKTAEGLRIDAQCAGQEMALEADLVLVAVGISLNTAFLEGSPVRLDNGVLTDAWCRNPDAPWCYAVGDVANSFSPLYGRALRQETWRNAENQARAVSAAIVGRPEPYIEVPWMWTDQLDRNIQVVGIYTPGDLVISRIPPGERAGVLLWLHEGRVAGGMLVDSGRERRQLEELVRRGSTIDAAVLRDPAISLKELVRS</sequence>
<name>A0ABU1PHD4_9BURK</name>
<evidence type="ECO:0000259" key="6">
    <source>
        <dbReference type="Pfam" id="PF14759"/>
    </source>
</evidence>
<dbReference type="Gene3D" id="3.50.50.60">
    <property type="entry name" value="FAD/NAD(P)-binding domain"/>
    <property type="match status" value="2"/>
</dbReference>
<gene>
    <name evidence="7" type="ORF">J2W50_003113</name>
</gene>
<dbReference type="RefSeq" id="WP_102661623.1">
    <property type="nucleotide sequence ID" value="NZ_JAVDSJ010000004.1"/>
</dbReference>
<dbReference type="PRINTS" id="PR00411">
    <property type="entry name" value="PNDRDTASEI"/>
</dbReference>
<organism evidence="7 8">
    <name type="scientific">Herbaspirillum frisingense</name>
    <dbReference type="NCBI Taxonomy" id="92645"/>
    <lineage>
        <taxon>Bacteria</taxon>
        <taxon>Pseudomonadati</taxon>
        <taxon>Pseudomonadota</taxon>
        <taxon>Betaproteobacteria</taxon>
        <taxon>Burkholderiales</taxon>
        <taxon>Oxalobacteraceae</taxon>
        <taxon>Herbaspirillum</taxon>
    </lineage>
</organism>
<dbReference type="Pfam" id="PF14759">
    <property type="entry name" value="Reductase_C"/>
    <property type="match status" value="1"/>
</dbReference>
<dbReference type="GO" id="GO:0051213">
    <property type="term" value="F:dioxygenase activity"/>
    <property type="evidence" value="ECO:0007669"/>
    <property type="project" value="UniProtKB-KW"/>
</dbReference>
<evidence type="ECO:0000256" key="1">
    <source>
        <dbReference type="ARBA" id="ARBA00001974"/>
    </source>
</evidence>
<dbReference type="InterPro" id="IPR023753">
    <property type="entry name" value="FAD/NAD-binding_dom"/>
</dbReference>
<protein>
    <submittedName>
        <fullName evidence="7">3-phenylpropionate/trans-cinnamate dioxygenase ferredoxin reductase subunit</fullName>
        <ecNumber evidence="7">1.18.1.3</ecNumber>
    </submittedName>
</protein>
<evidence type="ECO:0000313" key="8">
    <source>
        <dbReference type="Proteomes" id="UP001260715"/>
    </source>
</evidence>
<accession>A0ABU1PHD4</accession>
<keyword evidence="4 7" id="KW-0560">Oxidoreductase</keyword>
<evidence type="ECO:0000259" key="5">
    <source>
        <dbReference type="Pfam" id="PF07992"/>
    </source>
</evidence>
<keyword evidence="8" id="KW-1185">Reference proteome</keyword>
<dbReference type="SUPFAM" id="SSF55424">
    <property type="entry name" value="FAD/NAD-linked reductases, dimerisation (C-terminal) domain"/>
    <property type="match status" value="1"/>
</dbReference>
<dbReference type="Proteomes" id="UP001260715">
    <property type="component" value="Unassembled WGS sequence"/>
</dbReference>
<keyword evidence="7" id="KW-0223">Dioxygenase</keyword>